<dbReference type="Pfam" id="PF00176">
    <property type="entry name" value="SNF2-rel_dom"/>
    <property type="match status" value="1"/>
</dbReference>
<evidence type="ECO:0000256" key="6">
    <source>
        <dbReference type="SAM" id="MobiDB-lite"/>
    </source>
</evidence>
<feature type="compositionally biased region" description="Low complexity" evidence="6">
    <location>
        <begin position="1596"/>
        <end position="1606"/>
    </location>
</feature>
<dbReference type="PANTHER" id="PTHR45626">
    <property type="entry name" value="TRANSCRIPTION TERMINATION FACTOR 2-RELATED"/>
    <property type="match status" value="1"/>
</dbReference>
<dbReference type="Pfam" id="PF00271">
    <property type="entry name" value="Helicase_C"/>
    <property type="match status" value="1"/>
</dbReference>
<dbReference type="PANTHER" id="PTHR45626:SF26">
    <property type="entry name" value="FAMILY HELICASE, PUTATIVE (AFU_ORTHOLOGUE AFUA_2G09120)-RELATED"/>
    <property type="match status" value="1"/>
</dbReference>
<feature type="compositionally biased region" description="Basic residues" evidence="6">
    <location>
        <begin position="1428"/>
        <end position="1438"/>
    </location>
</feature>
<dbReference type="GO" id="GO:0032259">
    <property type="term" value="P:methylation"/>
    <property type="evidence" value="ECO:0007669"/>
    <property type="project" value="UniProtKB-KW"/>
</dbReference>
<evidence type="ECO:0000256" key="5">
    <source>
        <dbReference type="ARBA" id="ARBA00022840"/>
    </source>
</evidence>
<dbReference type="CDD" id="cd18793">
    <property type="entry name" value="SF2_C_SNF"/>
    <property type="match status" value="1"/>
</dbReference>
<dbReference type="GO" id="GO:0008094">
    <property type="term" value="F:ATP-dependent activity, acting on DNA"/>
    <property type="evidence" value="ECO:0007669"/>
    <property type="project" value="TreeGrafter"/>
</dbReference>
<dbReference type="InterPro" id="IPR049730">
    <property type="entry name" value="SNF2/RAD54-like_C"/>
</dbReference>
<dbReference type="Gene3D" id="3.40.50.300">
    <property type="entry name" value="P-loop containing nucleotide triphosphate hydrolases"/>
    <property type="match status" value="1"/>
</dbReference>
<dbReference type="Proteomes" id="UP000307440">
    <property type="component" value="Unassembled WGS sequence"/>
</dbReference>
<feature type="compositionally biased region" description="Acidic residues" evidence="6">
    <location>
        <begin position="1564"/>
        <end position="1579"/>
    </location>
</feature>
<evidence type="ECO:0000256" key="4">
    <source>
        <dbReference type="ARBA" id="ARBA00022801"/>
    </source>
</evidence>
<evidence type="ECO:0000313" key="9">
    <source>
        <dbReference type="Proteomes" id="UP000307440"/>
    </source>
</evidence>
<dbReference type="PROSITE" id="PS51194">
    <property type="entry name" value="HELICASE_CTER"/>
    <property type="match status" value="1"/>
</dbReference>
<feature type="compositionally biased region" description="Acidic residues" evidence="6">
    <location>
        <begin position="32"/>
        <end position="74"/>
    </location>
</feature>
<keyword evidence="1" id="KW-0489">Methyltransferase</keyword>
<dbReference type="GO" id="GO:0008168">
    <property type="term" value="F:methyltransferase activity"/>
    <property type="evidence" value="ECO:0007669"/>
    <property type="project" value="UniProtKB-KW"/>
</dbReference>
<gene>
    <name evidence="8" type="ORF">FA15DRAFT_285784</name>
</gene>
<dbReference type="CDD" id="cd16449">
    <property type="entry name" value="RING-HC"/>
    <property type="match status" value="1"/>
</dbReference>
<dbReference type="InterPro" id="IPR001525">
    <property type="entry name" value="C5_MeTfrase"/>
</dbReference>
<protein>
    <submittedName>
        <fullName evidence="8">DNA repair protein rad8</fullName>
    </submittedName>
</protein>
<dbReference type="STRING" id="230819.A0A5C3LA23"/>
<dbReference type="InterPro" id="IPR050628">
    <property type="entry name" value="SNF2_RAD54_helicase_TF"/>
</dbReference>
<evidence type="ECO:0000259" key="7">
    <source>
        <dbReference type="PROSITE" id="PS51194"/>
    </source>
</evidence>
<keyword evidence="3" id="KW-0547">Nucleotide-binding</keyword>
<keyword evidence="2" id="KW-0808">Transferase</keyword>
<organism evidence="8 9">
    <name type="scientific">Coprinopsis marcescibilis</name>
    <name type="common">Agaric fungus</name>
    <name type="synonym">Psathyrella marcescibilis</name>
    <dbReference type="NCBI Taxonomy" id="230819"/>
    <lineage>
        <taxon>Eukaryota</taxon>
        <taxon>Fungi</taxon>
        <taxon>Dikarya</taxon>
        <taxon>Basidiomycota</taxon>
        <taxon>Agaricomycotina</taxon>
        <taxon>Agaricomycetes</taxon>
        <taxon>Agaricomycetidae</taxon>
        <taxon>Agaricales</taxon>
        <taxon>Agaricineae</taxon>
        <taxon>Psathyrellaceae</taxon>
        <taxon>Coprinopsis</taxon>
    </lineage>
</organism>
<dbReference type="OrthoDB" id="423221at2759"/>
<dbReference type="SMART" id="SM00487">
    <property type="entry name" value="DEXDc"/>
    <property type="match status" value="1"/>
</dbReference>
<evidence type="ECO:0000313" key="8">
    <source>
        <dbReference type="EMBL" id="TFK29687.1"/>
    </source>
</evidence>
<dbReference type="InterPro" id="IPR038718">
    <property type="entry name" value="SNF2-like_sf"/>
</dbReference>
<keyword evidence="9" id="KW-1185">Reference proteome</keyword>
<dbReference type="GO" id="GO:0005634">
    <property type="term" value="C:nucleus"/>
    <property type="evidence" value="ECO:0007669"/>
    <property type="project" value="TreeGrafter"/>
</dbReference>
<evidence type="ECO:0000256" key="2">
    <source>
        <dbReference type="ARBA" id="ARBA00022679"/>
    </source>
</evidence>
<dbReference type="Gene3D" id="3.40.50.10810">
    <property type="entry name" value="Tandem AAA-ATPase domain"/>
    <property type="match status" value="1"/>
</dbReference>
<evidence type="ECO:0000256" key="1">
    <source>
        <dbReference type="ARBA" id="ARBA00022603"/>
    </source>
</evidence>
<dbReference type="Gene3D" id="3.40.50.150">
    <property type="entry name" value="Vaccinia Virus protein VP39"/>
    <property type="match status" value="1"/>
</dbReference>
<dbReference type="InterPro" id="IPR001650">
    <property type="entry name" value="Helicase_C-like"/>
</dbReference>
<accession>A0A5C3LA23</accession>
<sequence>MAKGKATNTRPKGQATINAFFGGSKSKKEPEPDADEVATDDQAEPESQAEETETEIEIETAPVSEEEDEDVAEPEEVKKPTRASAPDAFDLPPINEIPAIFDDLVSRIPQIKEVVEHVKGRNLRVATMCSGTESPLLALELIQKSIEEQHGLKLGIEHVFSCEIEPFKQAYIERNFQPPILFRDVCELGDAEAHTAYGSLVPVPGDVDMLVAGTSCVDYSNLNTQKQDIDANGESGRTFRGMMSWVTNHRPPIVILENVCSAPWPRVQQYFEKEGYSATFTRVDTKTYYIPHTRTRVYLVAVDARKSSIPDRWKDYVTNKLKRPASSTLDAFLLPSDDPRIHVARQKLVQESYGATDKKTGRTDWSRCESRHQRARLEEELGTKRPLTSWDEGGFCKLPDFAWNDWGVGQVERVWDLMDISLMRSAAKGVDPCYKTTVWNLSQNVDRTIGSNKVGICPCLTPSMIPYITNRGGPMVGLEALSMQGLPVDKLLLTRETEDQLADLAGNAMSSTVVGACILAALVCGKKLLKAGDDHETYESKGRLVEGVERGDDAMEVDDVAAHSSEQAKILGEDKLVQKSLDLSATKDVSLAQLLSHASRSVRLCTCEGRTGMTNRELFRCKDCSSTFCKKCGGRPEHNVEPCNDVRTPPSDFGKEIKSALPMAIFLSGIDEVLFETLETTQGGETVKPALWKQWRDAVDRSKEHEFHFVELKRQEIWSAIYQSRTGVLELILHPQKPEWRLFAIPLADEPANAEIRKILLHPIARLVCKDNILSGQWEIAIPTPTSFSLTIEGTGDLVPSWEARLGLIGPAFKDKKVYSALKVTVPKDQAELFDRDISGKYVLLDKCGTANGALHKKEETAADDGLPPLFLLFDPHRTNDAKDCFVFSESIRRLEYGENRPIVCKLSTSYRQSDKQGEQKVECHLPWKWVKNPSITLKAARVQNAQYSIPNGALDLALTDDACRGAYALLTCALPLGDKAGSEWPRGEWREIDKIHERSVFRSLAWLLERIRDVGDHFRDWQHISTPDSLDCRCERCAPSAPALRWIHSGKKLIAVEDSIQAGEYERRLKRRPNPFVTQLRLDDSGLASVRIGINIPSLLHRALSRLPTKGRDGKAELLWRLDTNFSPSVHIQMSKFSILSNKNDKEHAQPPNFRIPLRKEQLRSLEWMILQEAKDADPFIEEEIAEAVLDPMGWRAEGRAQRPVRVLGGVLADQVGYGKTAITLGLIDCTSKTVNKEFSKKGRIPGKITSKATVVVVPPHLVKQWQSEVQKFMKKNQVKVVALATVTDLNKVSIESIQEADIVVVASSITKSSTYLENLTLLAGVAEFPNKDGRHFNTHLEKTLQALGEQVDRLQDKGASSVLAEIKAGQERVAAEEAATAAAIASKRLKGKSYRDAVEKAQKEASKKPKADADEEVSEDEEKPKSRTNSKPKAKKFNGASKAKVTDGLKSAAIRTPSGLVPEVVITTRPPAQFSPSNRARSSTPAVESPDSDEEVVKRPRRATARPIVIESDDESDVPPPPKRPAKKGGKVKAKNAKPAKGKKKAKGSDEESDYKAGSTDGSDEEMESLSEYDEESDAPKPTANKKKASGKKPATAPPTSASEAETDAGDMDVDDDEVSPKAKGKASAKKRKAEEEDERPAKKVKKRANNDPWKLASRAVQSDWNEMLAPPLEMFHFARVVVDEYTYLDGKVHALVTNWASDRRWVLSGTPPIHDFAAVKTIAAFLHLHLGVDDDGEGQSTEVKKRRREQTTAERFHSFREVHSLEWHAHRHTVGQRFLNQFVRQNIAEIDEIPWSEKLEEVTLPSAERAIYLELEHHLRALDMTIKRGKKTESDRERRLALSLGDSKTAEEALLKRCSHFELDTSKSNDNATKACDVIVKERTKQLNECKASLLKALKEGSGREKALPHVSQESMFNEYIRICRTEGVDDDEATQVVVELLDEAGLGNPKQPKGKIQDQQLSEKVKEKVWEHREKTHEIRRITKELTGRIRSLRYFTVVRDIQKQKDRRKPVHCPVCDNKAVPLSDVAVLSSCGHEGCMECMRKCAEKEECVYAASGKCKSAARVLNIVKADTLGVDDEKRDNKSKHFGQKLEKIINLIKNELPKDDRVLLFVQFPDLMKKVTEALNHNKIKFLQIQGTAKQKSNNLESFQNGSEERVLLLNVMDESASGANLTSANHAIFMSPLLAPSNEIYTACETQAIGRLVRYGQDKHVYVWRFLTKNTIDQEIYAQRQKALVHA</sequence>
<dbReference type="GO" id="GO:0016787">
    <property type="term" value="F:hydrolase activity"/>
    <property type="evidence" value="ECO:0007669"/>
    <property type="project" value="UniProtKB-KW"/>
</dbReference>
<feature type="compositionally biased region" description="Acidic residues" evidence="6">
    <location>
        <begin position="1607"/>
        <end position="1620"/>
    </location>
</feature>
<dbReference type="SUPFAM" id="SSF52540">
    <property type="entry name" value="P-loop containing nucleoside triphosphate hydrolases"/>
    <property type="match status" value="2"/>
</dbReference>
<dbReference type="InterPro" id="IPR027417">
    <property type="entry name" value="P-loop_NTPase"/>
</dbReference>
<feature type="compositionally biased region" description="Basic residues" evidence="6">
    <location>
        <begin position="1526"/>
        <end position="1548"/>
    </location>
</feature>
<feature type="compositionally biased region" description="Basic and acidic residues" evidence="6">
    <location>
        <begin position="1395"/>
        <end position="1414"/>
    </location>
</feature>
<dbReference type="GO" id="GO:0005524">
    <property type="term" value="F:ATP binding"/>
    <property type="evidence" value="ECO:0007669"/>
    <property type="project" value="UniProtKB-KW"/>
</dbReference>
<dbReference type="Pfam" id="PF00145">
    <property type="entry name" value="DNA_methylase"/>
    <property type="match status" value="1"/>
</dbReference>
<feature type="domain" description="Helicase C-terminal" evidence="7">
    <location>
        <begin position="2095"/>
        <end position="2243"/>
    </location>
</feature>
<feature type="compositionally biased region" description="Polar residues" evidence="6">
    <location>
        <begin position="1"/>
        <end position="17"/>
    </location>
</feature>
<dbReference type="GO" id="GO:0006281">
    <property type="term" value="P:DNA repair"/>
    <property type="evidence" value="ECO:0007669"/>
    <property type="project" value="TreeGrafter"/>
</dbReference>
<dbReference type="InterPro" id="IPR000330">
    <property type="entry name" value="SNF2_N"/>
</dbReference>
<dbReference type="SUPFAM" id="SSF53335">
    <property type="entry name" value="S-adenosyl-L-methionine-dependent methyltransferases"/>
    <property type="match status" value="1"/>
</dbReference>
<evidence type="ECO:0000256" key="3">
    <source>
        <dbReference type="ARBA" id="ARBA00022741"/>
    </source>
</evidence>
<dbReference type="EMBL" id="ML210148">
    <property type="protein sequence ID" value="TFK29687.1"/>
    <property type="molecule type" value="Genomic_DNA"/>
</dbReference>
<feature type="region of interest" description="Disordered" evidence="6">
    <location>
        <begin position="1"/>
        <end position="90"/>
    </location>
</feature>
<dbReference type="InterPro" id="IPR014001">
    <property type="entry name" value="Helicase_ATP-bd"/>
</dbReference>
<keyword evidence="4" id="KW-0378">Hydrolase</keyword>
<dbReference type="InterPro" id="IPR029063">
    <property type="entry name" value="SAM-dependent_MTases_sf"/>
</dbReference>
<proteinExistence type="predicted"/>
<keyword evidence="5" id="KW-0067">ATP-binding</keyword>
<name>A0A5C3LA23_COPMA</name>
<reference evidence="8 9" key="1">
    <citation type="journal article" date="2019" name="Nat. Ecol. Evol.">
        <title>Megaphylogeny resolves global patterns of mushroom evolution.</title>
        <authorList>
            <person name="Varga T."/>
            <person name="Krizsan K."/>
            <person name="Foldi C."/>
            <person name="Dima B."/>
            <person name="Sanchez-Garcia M."/>
            <person name="Sanchez-Ramirez S."/>
            <person name="Szollosi G.J."/>
            <person name="Szarkandi J.G."/>
            <person name="Papp V."/>
            <person name="Albert L."/>
            <person name="Andreopoulos W."/>
            <person name="Angelini C."/>
            <person name="Antonin V."/>
            <person name="Barry K.W."/>
            <person name="Bougher N.L."/>
            <person name="Buchanan P."/>
            <person name="Buyck B."/>
            <person name="Bense V."/>
            <person name="Catcheside P."/>
            <person name="Chovatia M."/>
            <person name="Cooper J."/>
            <person name="Damon W."/>
            <person name="Desjardin D."/>
            <person name="Finy P."/>
            <person name="Geml J."/>
            <person name="Haridas S."/>
            <person name="Hughes K."/>
            <person name="Justo A."/>
            <person name="Karasinski D."/>
            <person name="Kautmanova I."/>
            <person name="Kiss B."/>
            <person name="Kocsube S."/>
            <person name="Kotiranta H."/>
            <person name="LaButti K.M."/>
            <person name="Lechner B.E."/>
            <person name="Liimatainen K."/>
            <person name="Lipzen A."/>
            <person name="Lukacs Z."/>
            <person name="Mihaltcheva S."/>
            <person name="Morgado L.N."/>
            <person name="Niskanen T."/>
            <person name="Noordeloos M.E."/>
            <person name="Ohm R.A."/>
            <person name="Ortiz-Santana B."/>
            <person name="Ovrebo C."/>
            <person name="Racz N."/>
            <person name="Riley R."/>
            <person name="Savchenko A."/>
            <person name="Shiryaev A."/>
            <person name="Soop K."/>
            <person name="Spirin V."/>
            <person name="Szebenyi C."/>
            <person name="Tomsovsky M."/>
            <person name="Tulloss R.E."/>
            <person name="Uehling J."/>
            <person name="Grigoriev I.V."/>
            <person name="Vagvolgyi C."/>
            <person name="Papp T."/>
            <person name="Martin F.M."/>
            <person name="Miettinen O."/>
            <person name="Hibbett D.S."/>
            <person name="Nagy L.G."/>
        </authorList>
    </citation>
    <scope>NUCLEOTIDE SEQUENCE [LARGE SCALE GENOMIC DNA]</scope>
    <source>
        <strain evidence="8 9">CBS 121175</strain>
    </source>
</reference>
<feature type="compositionally biased region" description="Polar residues" evidence="6">
    <location>
        <begin position="1476"/>
        <end position="1488"/>
    </location>
</feature>
<feature type="compositionally biased region" description="Basic residues" evidence="6">
    <location>
        <begin position="1625"/>
        <end position="1634"/>
    </location>
</feature>
<feature type="region of interest" description="Disordered" evidence="6">
    <location>
        <begin position="1395"/>
        <end position="1653"/>
    </location>
</feature>